<feature type="compositionally biased region" description="Low complexity" evidence="1">
    <location>
        <begin position="351"/>
        <end position="376"/>
    </location>
</feature>
<feature type="compositionally biased region" description="Polar residues" evidence="1">
    <location>
        <begin position="286"/>
        <end position="295"/>
    </location>
</feature>
<feature type="compositionally biased region" description="Polar residues" evidence="1">
    <location>
        <begin position="120"/>
        <end position="131"/>
    </location>
</feature>
<evidence type="ECO:0000256" key="1">
    <source>
        <dbReference type="SAM" id="MobiDB-lite"/>
    </source>
</evidence>
<dbReference type="RefSeq" id="XP_035786612.1">
    <property type="nucleotide sequence ID" value="XM_035930719.1"/>
</dbReference>
<dbReference type="AlphaFoldDB" id="A0A182FF47"/>
<feature type="region of interest" description="Disordered" evidence="1">
    <location>
        <begin position="1"/>
        <end position="24"/>
    </location>
</feature>
<keyword evidence="3" id="KW-1185">Reference proteome</keyword>
<feature type="compositionally biased region" description="Low complexity" evidence="1">
    <location>
        <begin position="299"/>
        <end position="317"/>
    </location>
</feature>
<feature type="region of interest" description="Disordered" evidence="1">
    <location>
        <begin position="625"/>
        <end position="681"/>
    </location>
</feature>
<feature type="compositionally biased region" description="Basic and acidic residues" evidence="1">
    <location>
        <begin position="625"/>
        <end position="635"/>
    </location>
</feature>
<feature type="compositionally biased region" description="Basic residues" evidence="1">
    <location>
        <begin position="407"/>
        <end position="417"/>
    </location>
</feature>
<feature type="compositionally biased region" description="Low complexity" evidence="1">
    <location>
        <begin position="440"/>
        <end position="458"/>
    </location>
</feature>
<reference evidence="2" key="2">
    <citation type="submission" date="2022-08" db="UniProtKB">
        <authorList>
            <consortium name="EnsemblMetazoa"/>
        </authorList>
    </citation>
    <scope>IDENTIFICATION</scope>
    <source>
        <strain evidence="2">STECLA/ALBI9_A</strain>
    </source>
</reference>
<feature type="compositionally biased region" description="Low complexity" evidence="1">
    <location>
        <begin position="141"/>
        <end position="159"/>
    </location>
</feature>
<organism evidence="2 3">
    <name type="scientific">Anopheles albimanus</name>
    <name type="common">New world malaria mosquito</name>
    <dbReference type="NCBI Taxonomy" id="7167"/>
    <lineage>
        <taxon>Eukaryota</taxon>
        <taxon>Metazoa</taxon>
        <taxon>Ecdysozoa</taxon>
        <taxon>Arthropoda</taxon>
        <taxon>Hexapoda</taxon>
        <taxon>Insecta</taxon>
        <taxon>Pterygota</taxon>
        <taxon>Neoptera</taxon>
        <taxon>Endopterygota</taxon>
        <taxon>Diptera</taxon>
        <taxon>Nematocera</taxon>
        <taxon>Culicoidea</taxon>
        <taxon>Culicidae</taxon>
        <taxon>Anophelinae</taxon>
        <taxon>Anopheles</taxon>
    </lineage>
</organism>
<dbReference type="OrthoDB" id="7663415at2759"/>
<reference evidence="2 3" key="1">
    <citation type="journal article" date="2017" name="G3 (Bethesda)">
        <title>The Physical Genome Mapping of Anopheles albimanus Corrected Scaffold Misassemblies and Identified Interarm Rearrangements in Genus Anopheles.</title>
        <authorList>
            <person name="Artemov G.N."/>
            <person name="Peery A.N."/>
            <person name="Jiang X."/>
            <person name="Tu Z."/>
            <person name="Stegniy V.N."/>
            <person name="Sharakhova M.V."/>
            <person name="Sharakhov I.V."/>
        </authorList>
    </citation>
    <scope>NUCLEOTIDE SEQUENCE [LARGE SCALE GENOMIC DNA]</scope>
    <source>
        <strain evidence="2 3">ALBI9_A</strain>
    </source>
</reference>
<feature type="compositionally biased region" description="Basic and acidic residues" evidence="1">
    <location>
        <begin position="731"/>
        <end position="743"/>
    </location>
</feature>
<protein>
    <submittedName>
        <fullName evidence="2">Uncharacterized protein</fullName>
    </submittedName>
</protein>
<name>A0A182FF47_ANOAL</name>
<dbReference type="STRING" id="7167.A0A182FF47"/>
<feature type="compositionally biased region" description="Polar residues" evidence="1">
    <location>
        <begin position="318"/>
        <end position="343"/>
    </location>
</feature>
<evidence type="ECO:0000313" key="3">
    <source>
        <dbReference type="Proteomes" id="UP000069272"/>
    </source>
</evidence>
<proteinExistence type="predicted"/>
<feature type="region of interest" description="Disordered" evidence="1">
    <location>
        <begin position="286"/>
        <end position="417"/>
    </location>
</feature>
<dbReference type="Proteomes" id="UP000069272">
    <property type="component" value="Chromosome 3L"/>
</dbReference>
<feature type="region of interest" description="Disordered" evidence="1">
    <location>
        <begin position="429"/>
        <end position="477"/>
    </location>
</feature>
<feature type="region of interest" description="Disordered" evidence="1">
    <location>
        <begin position="500"/>
        <end position="526"/>
    </location>
</feature>
<dbReference type="VEuPathDB" id="VectorBase:AALB20_037094"/>
<sequence length="823" mass="85912">MSSARCLNWSRPPPGRHPSTSSTTTAAAAAVLRKQVSCIERSPSGSLPLDAGQGSLLFSASGSNNTTGGHRPTTVNTLSAALVQQQQQQQPPPADHFCQFLVTGAIIHTNRFQNYHTYNQAHRGTSGSGSVTPLGYHHHQQQQQQPSASQRRRPASASAGGTAGGIAVSADPATTPASDPTRTRPGRRAILCKQLSLDQSILVAATAASSIASGMAAVASAAGDGQPDGSAIGERGWGFGRKQPSRIGTGAGGMKSELECASSKKGPKAGKDSRINIKIFLGQTVQQDSSDTGISDTEAPTPAATTSTSSTATAAASLQKSDSTPAMSSTMPAEPYSTFSVSKGSKAAIQASGTATSGRSSSLAQRRAQFQANRQNSEAHDRRHPPLVRAMSAPIRPADPDTSKFLQSKKKPRRRKVLREKDEYNICEEDEYSDEGGGNILSTSGSSNSSNSNGTLSTNGGGSAVKGSATSGTGALPLRSRSVLGGVACDIETLVSLLSSGGSDSEKEQEQQNTPQNTAVPPAFGHGTGSGVACPASLRQPFTSAHLKGRAPMLKKTGKSVSFQESDLKPAVVNAGLNRDYRKPPTFQPPTVASRVRRAVHTLNAFQLKDREKCEEKELNEEKCATDWLHREKDPPSPQDRSPPSAEQPTKQGAAGAGAGGKTTETTGKSSSAAVTGTNGELLQSPKEQECYRLYLKMSKKGLAVSYDTILRGMLTPTELRVLQKKKSRCQRADDGDGTKEDGLIGSEEDMVSPGENGPLASATSDPSLKEQELIFPLPCPTETNAAGGLVGIRAIPEEPSAFEHEIKASDSDVGGAIAAHVS</sequence>
<dbReference type="EnsemblMetazoa" id="AALB005139-RA">
    <property type="protein sequence ID" value="AALB005139-PA"/>
    <property type="gene ID" value="AALB005139"/>
</dbReference>
<dbReference type="VEuPathDB" id="VectorBase:AALB005139"/>
<feature type="region of interest" description="Disordered" evidence="1">
    <location>
        <begin position="725"/>
        <end position="769"/>
    </location>
</feature>
<evidence type="ECO:0000313" key="2">
    <source>
        <dbReference type="EnsemblMetazoa" id="AALB005139-PA"/>
    </source>
</evidence>
<accession>A0A182FF47</accession>
<feature type="compositionally biased region" description="Low complexity" evidence="1">
    <location>
        <begin position="662"/>
        <end position="674"/>
    </location>
</feature>
<feature type="compositionally biased region" description="Low complexity" evidence="1">
    <location>
        <begin position="639"/>
        <end position="654"/>
    </location>
</feature>
<dbReference type="GeneID" id="118463831"/>
<feature type="region of interest" description="Disordered" evidence="1">
    <location>
        <begin position="120"/>
        <end position="186"/>
    </location>
</feature>
<feature type="region of interest" description="Disordered" evidence="1">
    <location>
        <begin position="233"/>
        <end position="255"/>
    </location>
</feature>
<dbReference type="KEGG" id="aali:118463831"/>